<comment type="caution">
    <text evidence="4">The sequence shown here is derived from an EMBL/GenBank/DDBJ whole genome shotgun (WGS) entry which is preliminary data.</text>
</comment>
<dbReference type="Proteomes" id="UP000178303">
    <property type="component" value="Unassembled WGS sequence"/>
</dbReference>
<dbReference type="Pfam" id="PF19833">
    <property type="entry name" value="RecG_dom3_C"/>
    <property type="match status" value="1"/>
</dbReference>
<dbReference type="AlphaFoldDB" id="A0A1F8DN87"/>
<sequence>MRALVNAKNGFELAEIDLRLRGPGQFLGQEQAGMPDLAMKAIQNPELVKVARETAHDIIQKDPQLKKHPYLAAYVKTFKEEVHLE</sequence>
<proteinExistence type="predicted"/>
<dbReference type="InterPro" id="IPR027417">
    <property type="entry name" value="P-loop_NTPase"/>
</dbReference>
<dbReference type="GO" id="GO:0003678">
    <property type="term" value="F:DNA helicase activity"/>
    <property type="evidence" value="ECO:0007669"/>
    <property type="project" value="TreeGrafter"/>
</dbReference>
<dbReference type="InterPro" id="IPR045562">
    <property type="entry name" value="RecG_dom3_C"/>
</dbReference>
<dbReference type="GO" id="GO:0016787">
    <property type="term" value="F:hydrolase activity"/>
    <property type="evidence" value="ECO:0007669"/>
    <property type="project" value="UniProtKB-KW"/>
</dbReference>
<name>A0A1F8DN87_9BACT</name>
<keyword evidence="1" id="KW-0378">Hydrolase</keyword>
<evidence type="ECO:0000259" key="3">
    <source>
        <dbReference type="Pfam" id="PF19833"/>
    </source>
</evidence>
<evidence type="ECO:0000313" key="4">
    <source>
        <dbReference type="EMBL" id="OGM90093.1"/>
    </source>
</evidence>
<dbReference type="InterPro" id="IPR047112">
    <property type="entry name" value="RecG/Mfd"/>
</dbReference>
<dbReference type="EMBL" id="MGIN01000006">
    <property type="protein sequence ID" value="OGM90093.1"/>
    <property type="molecule type" value="Genomic_DNA"/>
</dbReference>
<dbReference type="PANTHER" id="PTHR47964">
    <property type="entry name" value="ATP-DEPENDENT DNA HELICASE HOMOLOG RECG, CHLOROPLASTIC"/>
    <property type="match status" value="1"/>
</dbReference>
<dbReference type="PANTHER" id="PTHR47964:SF1">
    <property type="entry name" value="ATP-DEPENDENT DNA HELICASE HOMOLOG RECG, CHLOROPLASTIC"/>
    <property type="match status" value="1"/>
</dbReference>
<accession>A0A1F8DN87</accession>
<keyword evidence="2" id="KW-0347">Helicase</keyword>
<feature type="domain" description="ATP-dependent DNA helicase RecG" evidence="3">
    <location>
        <begin position="8"/>
        <end position="70"/>
    </location>
</feature>
<evidence type="ECO:0000313" key="5">
    <source>
        <dbReference type="Proteomes" id="UP000178303"/>
    </source>
</evidence>
<organism evidence="4 5">
    <name type="scientific">Candidatus Wolfebacteria bacterium GWA1_42_9</name>
    <dbReference type="NCBI Taxonomy" id="1802553"/>
    <lineage>
        <taxon>Bacteria</taxon>
        <taxon>Candidatus Wolfeibacteriota</taxon>
    </lineage>
</organism>
<keyword evidence="2" id="KW-0067">ATP-binding</keyword>
<dbReference type="Gene3D" id="3.40.50.300">
    <property type="entry name" value="P-loop containing nucleotide triphosphate hydrolases"/>
    <property type="match status" value="1"/>
</dbReference>
<dbReference type="GO" id="GO:0006281">
    <property type="term" value="P:DNA repair"/>
    <property type="evidence" value="ECO:0007669"/>
    <property type="project" value="InterPro"/>
</dbReference>
<evidence type="ECO:0000256" key="1">
    <source>
        <dbReference type="ARBA" id="ARBA00022801"/>
    </source>
</evidence>
<keyword evidence="2" id="KW-0547">Nucleotide-binding</keyword>
<reference evidence="4 5" key="1">
    <citation type="journal article" date="2016" name="Nat. Commun.">
        <title>Thousands of microbial genomes shed light on interconnected biogeochemical processes in an aquifer system.</title>
        <authorList>
            <person name="Anantharaman K."/>
            <person name="Brown C.T."/>
            <person name="Hug L.A."/>
            <person name="Sharon I."/>
            <person name="Castelle C.J."/>
            <person name="Probst A.J."/>
            <person name="Thomas B.C."/>
            <person name="Singh A."/>
            <person name="Wilkins M.J."/>
            <person name="Karaoz U."/>
            <person name="Brodie E.L."/>
            <person name="Williams K.H."/>
            <person name="Hubbard S.S."/>
            <person name="Banfield J.F."/>
        </authorList>
    </citation>
    <scope>NUCLEOTIDE SEQUENCE [LARGE SCALE GENOMIC DNA]</scope>
</reference>
<gene>
    <name evidence="4" type="ORF">A2108_00385</name>
</gene>
<protein>
    <recommendedName>
        <fullName evidence="3">ATP-dependent DNA helicase RecG domain-containing protein</fullName>
    </recommendedName>
</protein>
<evidence type="ECO:0000256" key="2">
    <source>
        <dbReference type="ARBA" id="ARBA00022806"/>
    </source>
</evidence>